<name>A0ABQ9E3K7_TEGGR</name>
<evidence type="ECO:0000259" key="1">
    <source>
        <dbReference type="Pfam" id="PF23069"/>
    </source>
</evidence>
<organism evidence="2 3">
    <name type="scientific">Tegillarca granosa</name>
    <name type="common">Malaysian cockle</name>
    <name type="synonym">Anadara granosa</name>
    <dbReference type="NCBI Taxonomy" id="220873"/>
    <lineage>
        <taxon>Eukaryota</taxon>
        <taxon>Metazoa</taxon>
        <taxon>Spiralia</taxon>
        <taxon>Lophotrochozoa</taxon>
        <taxon>Mollusca</taxon>
        <taxon>Bivalvia</taxon>
        <taxon>Autobranchia</taxon>
        <taxon>Pteriomorphia</taxon>
        <taxon>Arcoida</taxon>
        <taxon>Arcoidea</taxon>
        <taxon>Arcidae</taxon>
        <taxon>Tegillarca</taxon>
    </lineage>
</organism>
<dbReference type="Proteomes" id="UP001217089">
    <property type="component" value="Unassembled WGS sequence"/>
</dbReference>
<feature type="domain" description="DUF7042" evidence="1">
    <location>
        <begin position="105"/>
        <end position="195"/>
    </location>
</feature>
<dbReference type="InterPro" id="IPR055470">
    <property type="entry name" value="DUF7042"/>
</dbReference>
<sequence length="506" mass="56624">ACTSWPTSWDSTWYDSSYGTVTFTSSTNKVSGYSITAYSSTVTSWTCQYEDTNVEINAGNARVLIVDAAITQPSSASGYCSPSSGPSAEEFIMLVKQGYEANVKQTCPTPLQGVFSYTSNDGSTSSCGSGSQVDVCTSTDTMTYDYTKCSTVQAYSQEGEVYCVSHVTSGSNYFVYALNPGTVDNTNYYRFTCFVNGVCSFPKEWNSVWYDSWSGNVSIVRFLGIVIGWEVKIYSVTLDSWTCQYDDKENNYLVFRADNQVNMNGTLNNAYLCLKWQYITDYSYVYYLQSDINRHAGNSRILLTEDSILQPNDTSGYCSPKFGPTVEEFRILVKKGKESEVKQKCSSELLGTFHYIYTDNKETSCVEESTLDVCKTGNTMIFNYTQCGTAQAYSGTFSYVSDDGSNNHCVNETELDVCTNRTQMIFNYTLCNVTQAYSDCEFPDEWNSTWYDSRTGELVMNDTSSIITGWEIKPFGLTTGKVLSWSCLMANSTHFAFSKIEHFLKT</sequence>
<keyword evidence="3" id="KW-1185">Reference proteome</keyword>
<comment type="caution">
    <text evidence="2">The sequence shown here is derived from an EMBL/GenBank/DDBJ whole genome shotgun (WGS) entry which is preliminary data.</text>
</comment>
<dbReference type="Pfam" id="PF23069">
    <property type="entry name" value="DUF7042"/>
    <property type="match status" value="1"/>
</dbReference>
<evidence type="ECO:0000313" key="2">
    <source>
        <dbReference type="EMBL" id="KAJ8298110.1"/>
    </source>
</evidence>
<proteinExistence type="predicted"/>
<evidence type="ECO:0000313" key="3">
    <source>
        <dbReference type="Proteomes" id="UP001217089"/>
    </source>
</evidence>
<gene>
    <name evidence="2" type="ORF">KUTeg_024641</name>
</gene>
<protein>
    <recommendedName>
        <fullName evidence="1">DUF7042 domain-containing protein</fullName>
    </recommendedName>
</protein>
<reference evidence="2 3" key="1">
    <citation type="submission" date="2022-12" db="EMBL/GenBank/DDBJ databases">
        <title>Chromosome-level genome of Tegillarca granosa.</title>
        <authorList>
            <person name="Kim J."/>
        </authorList>
    </citation>
    <scope>NUCLEOTIDE SEQUENCE [LARGE SCALE GENOMIC DNA]</scope>
    <source>
        <strain evidence="2">Teg-2019</strain>
        <tissue evidence="2">Adductor muscle</tissue>
    </source>
</reference>
<dbReference type="EMBL" id="JARBDR010000923">
    <property type="protein sequence ID" value="KAJ8298110.1"/>
    <property type="molecule type" value="Genomic_DNA"/>
</dbReference>
<feature type="non-terminal residue" evidence="2">
    <location>
        <position position="1"/>
    </location>
</feature>
<accession>A0ABQ9E3K7</accession>